<dbReference type="EMBL" id="HG001631">
    <property type="protein sequence ID" value="CDF33031.1"/>
    <property type="molecule type" value="Genomic_DNA"/>
</dbReference>
<keyword evidence="2" id="KW-1185">Reference proteome</keyword>
<organism evidence="1 2">
    <name type="scientific">Chondrus crispus</name>
    <name type="common">Carrageen Irish moss</name>
    <name type="synonym">Polymorpha crispa</name>
    <dbReference type="NCBI Taxonomy" id="2769"/>
    <lineage>
        <taxon>Eukaryota</taxon>
        <taxon>Rhodophyta</taxon>
        <taxon>Florideophyceae</taxon>
        <taxon>Rhodymeniophycidae</taxon>
        <taxon>Gigartinales</taxon>
        <taxon>Gigartinaceae</taxon>
        <taxon>Chondrus</taxon>
    </lineage>
</organism>
<dbReference type="AlphaFoldDB" id="R7Q6N7"/>
<protein>
    <submittedName>
        <fullName evidence="1">Uncharacterized protein</fullName>
    </submittedName>
</protein>
<sequence length="147" mass="15841">MSVLVSMLEDAVLGVPPYISRAVQVYAIAEGDVFTMNNFGFLIMTGVHGLENEISPSVALVNLANEAGYVTATYKVRGGAQGGERDMSRAAALHEQVMDCEDGDELGGPVRLLENGIDSLPRDALRTKEVYERAVEGGDLCCWCKRS</sequence>
<dbReference type="Proteomes" id="UP000012073">
    <property type="component" value="Unassembled WGS sequence"/>
</dbReference>
<dbReference type="RefSeq" id="XP_005712834.1">
    <property type="nucleotide sequence ID" value="XM_005712777.1"/>
</dbReference>
<reference evidence="2" key="1">
    <citation type="journal article" date="2013" name="Proc. Natl. Acad. Sci. U.S.A.">
        <title>Genome structure and metabolic features in the red seaweed Chondrus crispus shed light on evolution of the Archaeplastida.</title>
        <authorList>
            <person name="Collen J."/>
            <person name="Porcel B."/>
            <person name="Carre W."/>
            <person name="Ball S.G."/>
            <person name="Chaparro C."/>
            <person name="Tonon T."/>
            <person name="Barbeyron T."/>
            <person name="Michel G."/>
            <person name="Noel B."/>
            <person name="Valentin K."/>
            <person name="Elias M."/>
            <person name="Artiguenave F."/>
            <person name="Arun A."/>
            <person name="Aury J.M."/>
            <person name="Barbosa-Neto J.F."/>
            <person name="Bothwell J.H."/>
            <person name="Bouget F.Y."/>
            <person name="Brillet L."/>
            <person name="Cabello-Hurtado F."/>
            <person name="Capella-Gutierrez S."/>
            <person name="Charrier B."/>
            <person name="Cladiere L."/>
            <person name="Cock J.M."/>
            <person name="Coelho S.M."/>
            <person name="Colleoni C."/>
            <person name="Czjzek M."/>
            <person name="Da Silva C."/>
            <person name="Delage L."/>
            <person name="Denoeud F."/>
            <person name="Deschamps P."/>
            <person name="Dittami S.M."/>
            <person name="Gabaldon T."/>
            <person name="Gachon C.M."/>
            <person name="Groisillier A."/>
            <person name="Herve C."/>
            <person name="Jabbari K."/>
            <person name="Katinka M."/>
            <person name="Kloareg B."/>
            <person name="Kowalczyk N."/>
            <person name="Labadie K."/>
            <person name="Leblanc C."/>
            <person name="Lopez P.J."/>
            <person name="McLachlan D.H."/>
            <person name="Meslet-Cladiere L."/>
            <person name="Moustafa A."/>
            <person name="Nehr Z."/>
            <person name="Nyvall Collen P."/>
            <person name="Panaud O."/>
            <person name="Partensky F."/>
            <person name="Poulain J."/>
            <person name="Rensing S.A."/>
            <person name="Rousvoal S."/>
            <person name="Samson G."/>
            <person name="Symeonidi A."/>
            <person name="Weissenbach J."/>
            <person name="Zambounis A."/>
            <person name="Wincker P."/>
            <person name="Boyen C."/>
        </authorList>
    </citation>
    <scope>NUCLEOTIDE SEQUENCE [LARGE SCALE GENOMIC DNA]</scope>
    <source>
        <strain evidence="2">cv. Stackhouse</strain>
    </source>
</reference>
<dbReference type="PhylomeDB" id="R7Q6N7"/>
<evidence type="ECO:0000313" key="1">
    <source>
        <dbReference type="EMBL" id="CDF33031.1"/>
    </source>
</evidence>
<dbReference type="Gramene" id="CDF33031">
    <property type="protein sequence ID" value="CDF33031"/>
    <property type="gene ID" value="CHC_T00001922001"/>
</dbReference>
<evidence type="ECO:0000313" key="2">
    <source>
        <dbReference type="Proteomes" id="UP000012073"/>
    </source>
</evidence>
<dbReference type="KEGG" id="ccp:CHC_T00001922001"/>
<name>R7Q6N7_CHOCR</name>
<gene>
    <name evidence="1" type="ORF">CHC_T00001922001</name>
</gene>
<dbReference type="GeneID" id="17320562"/>
<accession>R7Q6N7</accession>
<proteinExistence type="predicted"/>